<dbReference type="Pfam" id="PF00172">
    <property type="entry name" value="Zn_clus"/>
    <property type="match status" value="1"/>
</dbReference>
<dbReference type="OrthoDB" id="416217at2759"/>
<evidence type="ECO:0000313" key="4">
    <source>
        <dbReference type="EMBL" id="OCK85355.1"/>
    </source>
</evidence>
<evidence type="ECO:0000256" key="2">
    <source>
        <dbReference type="SAM" id="MobiDB-lite"/>
    </source>
</evidence>
<dbReference type="EMBL" id="KV744820">
    <property type="protein sequence ID" value="OCK85355.1"/>
    <property type="molecule type" value="Genomic_DNA"/>
</dbReference>
<dbReference type="SUPFAM" id="SSF57701">
    <property type="entry name" value="Zn2/Cys6 DNA-binding domain"/>
    <property type="match status" value="1"/>
</dbReference>
<organism evidence="4 5">
    <name type="scientific">Lepidopterella palustris CBS 459.81</name>
    <dbReference type="NCBI Taxonomy" id="1314670"/>
    <lineage>
        <taxon>Eukaryota</taxon>
        <taxon>Fungi</taxon>
        <taxon>Dikarya</taxon>
        <taxon>Ascomycota</taxon>
        <taxon>Pezizomycotina</taxon>
        <taxon>Dothideomycetes</taxon>
        <taxon>Pleosporomycetidae</taxon>
        <taxon>Mytilinidiales</taxon>
        <taxon>Argynnaceae</taxon>
        <taxon>Lepidopterella</taxon>
    </lineage>
</organism>
<dbReference type="InterPro" id="IPR036864">
    <property type="entry name" value="Zn2-C6_fun-type_DNA-bd_sf"/>
</dbReference>
<dbReference type="GO" id="GO:0001228">
    <property type="term" value="F:DNA-binding transcription activator activity, RNA polymerase II-specific"/>
    <property type="evidence" value="ECO:0007669"/>
    <property type="project" value="TreeGrafter"/>
</dbReference>
<dbReference type="Pfam" id="PF11951">
    <property type="entry name" value="Fungal_trans_2"/>
    <property type="match status" value="1"/>
</dbReference>
<dbReference type="GO" id="GO:0008270">
    <property type="term" value="F:zinc ion binding"/>
    <property type="evidence" value="ECO:0007669"/>
    <property type="project" value="InterPro"/>
</dbReference>
<protein>
    <recommendedName>
        <fullName evidence="3">Zn(2)-C6 fungal-type domain-containing protein</fullName>
    </recommendedName>
</protein>
<dbReference type="PANTHER" id="PTHR47784:SF7">
    <property type="entry name" value="ZN(II)2CYS6 TRANSCRIPTION FACTOR (EUROFUNG)"/>
    <property type="match status" value="1"/>
</dbReference>
<dbReference type="InterPro" id="IPR021858">
    <property type="entry name" value="Fun_TF"/>
</dbReference>
<sequence length="418" mass="46484">MNTPGATSDSDKASSASNTEPPNSLAPRKPIPRKGHTKSRRGCFSCKKRRIKCNEQLPECHHCAKAGLSCEYPANKIQAIQRSHPPQGALGPPDGMRLKCNPGNFSMSDMRLFHHFLITAYPHLPVGSDKIWVTVIPSFAHNYEYLIHSLLALSASHLDAVSNANVAEEALSHRFLAIQSLNKALSEPAKSRNESDARMAATLALAFQSSHLQDGLAEFLTMVRGCNLLAMADQLMNPDSAFHGFREDGHLATMKNRLVTASLCPINPTDLNDAKASLKLAGLLEMTDWEKQFHTVLVRTVDFAYGHPVEAYETFVSLYNLPARWSHEQFQSFIDPGNNVAQVMLAHFIAVQAVLTPILMFERLGFQGVNAPSAMISWVDIIYKNVSSSFRPYLEWCRLVSRSPLQRFLGQCPQDYHQ</sequence>
<accession>A0A8E2JJV4</accession>
<name>A0A8E2JJV4_9PEZI</name>
<dbReference type="SMART" id="SM00066">
    <property type="entry name" value="GAL4"/>
    <property type="match status" value="1"/>
</dbReference>
<dbReference type="PROSITE" id="PS50048">
    <property type="entry name" value="ZN2_CY6_FUNGAL_2"/>
    <property type="match status" value="1"/>
</dbReference>
<dbReference type="Gene3D" id="4.10.240.10">
    <property type="entry name" value="Zn(2)-C6 fungal-type DNA-binding domain"/>
    <property type="match status" value="1"/>
</dbReference>
<keyword evidence="1" id="KW-0539">Nucleus</keyword>
<gene>
    <name evidence="4" type="ORF">K432DRAFT_413347</name>
</gene>
<evidence type="ECO:0000313" key="5">
    <source>
        <dbReference type="Proteomes" id="UP000250266"/>
    </source>
</evidence>
<dbReference type="InterPro" id="IPR053157">
    <property type="entry name" value="Sterol_Uptake_Regulator"/>
</dbReference>
<feature type="domain" description="Zn(2)-C6 fungal-type" evidence="3">
    <location>
        <begin position="42"/>
        <end position="72"/>
    </location>
</feature>
<dbReference type="Proteomes" id="UP000250266">
    <property type="component" value="Unassembled WGS sequence"/>
</dbReference>
<evidence type="ECO:0000259" key="3">
    <source>
        <dbReference type="PROSITE" id="PS50048"/>
    </source>
</evidence>
<dbReference type="PROSITE" id="PS00463">
    <property type="entry name" value="ZN2_CY6_FUNGAL_1"/>
    <property type="match status" value="1"/>
</dbReference>
<proteinExistence type="predicted"/>
<feature type="region of interest" description="Disordered" evidence="2">
    <location>
        <begin position="1"/>
        <end position="40"/>
    </location>
</feature>
<keyword evidence="5" id="KW-1185">Reference proteome</keyword>
<feature type="compositionally biased region" description="Basic residues" evidence="2">
    <location>
        <begin position="30"/>
        <end position="40"/>
    </location>
</feature>
<dbReference type="CDD" id="cd00067">
    <property type="entry name" value="GAL4"/>
    <property type="match status" value="1"/>
</dbReference>
<dbReference type="PANTHER" id="PTHR47784">
    <property type="entry name" value="STEROL UPTAKE CONTROL PROTEIN 2"/>
    <property type="match status" value="1"/>
</dbReference>
<dbReference type="PRINTS" id="PR00755">
    <property type="entry name" value="AFLATOXINBRP"/>
</dbReference>
<evidence type="ECO:0000256" key="1">
    <source>
        <dbReference type="ARBA" id="ARBA00023242"/>
    </source>
</evidence>
<dbReference type="InterPro" id="IPR001138">
    <property type="entry name" value="Zn2Cys6_DnaBD"/>
</dbReference>
<reference evidence="4 5" key="1">
    <citation type="journal article" date="2016" name="Nat. Commun.">
        <title>Ectomycorrhizal ecology is imprinted in the genome of the dominant symbiotic fungus Cenococcum geophilum.</title>
        <authorList>
            <consortium name="DOE Joint Genome Institute"/>
            <person name="Peter M."/>
            <person name="Kohler A."/>
            <person name="Ohm R.A."/>
            <person name="Kuo A."/>
            <person name="Krutzmann J."/>
            <person name="Morin E."/>
            <person name="Arend M."/>
            <person name="Barry K.W."/>
            <person name="Binder M."/>
            <person name="Choi C."/>
            <person name="Clum A."/>
            <person name="Copeland A."/>
            <person name="Grisel N."/>
            <person name="Haridas S."/>
            <person name="Kipfer T."/>
            <person name="LaButti K."/>
            <person name="Lindquist E."/>
            <person name="Lipzen A."/>
            <person name="Maire R."/>
            <person name="Meier B."/>
            <person name="Mihaltcheva S."/>
            <person name="Molinier V."/>
            <person name="Murat C."/>
            <person name="Poggeler S."/>
            <person name="Quandt C.A."/>
            <person name="Sperisen C."/>
            <person name="Tritt A."/>
            <person name="Tisserant E."/>
            <person name="Crous P.W."/>
            <person name="Henrissat B."/>
            <person name="Nehls U."/>
            <person name="Egli S."/>
            <person name="Spatafora J.W."/>
            <person name="Grigoriev I.V."/>
            <person name="Martin F.M."/>
        </authorList>
    </citation>
    <scope>NUCLEOTIDE SEQUENCE [LARGE SCALE GENOMIC DNA]</scope>
    <source>
        <strain evidence="4 5">CBS 459.81</strain>
    </source>
</reference>
<dbReference type="AlphaFoldDB" id="A0A8E2JJV4"/>